<evidence type="ECO:0000313" key="1">
    <source>
        <dbReference type="EMBL" id="KAL3963900.1"/>
    </source>
</evidence>
<organism evidence="1 2">
    <name type="scientific">Purpureocillium lilacinum</name>
    <name type="common">Paecilomyces lilacinus</name>
    <dbReference type="NCBI Taxonomy" id="33203"/>
    <lineage>
        <taxon>Eukaryota</taxon>
        <taxon>Fungi</taxon>
        <taxon>Dikarya</taxon>
        <taxon>Ascomycota</taxon>
        <taxon>Pezizomycotina</taxon>
        <taxon>Sordariomycetes</taxon>
        <taxon>Hypocreomycetidae</taxon>
        <taxon>Hypocreales</taxon>
        <taxon>Ophiocordycipitaceae</taxon>
        <taxon>Purpureocillium</taxon>
    </lineage>
</organism>
<dbReference type="Proteomes" id="UP001638806">
    <property type="component" value="Unassembled WGS sequence"/>
</dbReference>
<gene>
    <name evidence="1" type="ORF">ACCO45_000904</name>
</gene>
<evidence type="ECO:0000313" key="2">
    <source>
        <dbReference type="Proteomes" id="UP001638806"/>
    </source>
</evidence>
<keyword evidence="2" id="KW-1185">Reference proteome</keyword>
<accession>A0ACC4E5G9</accession>
<protein>
    <submittedName>
        <fullName evidence="1">Uncharacterized protein</fullName>
    </submittedName>
</protein>
<proteinExistence type="predicted"/>
<sequence>MGGGKEGGGETVKEGVEASGWHRVPSRPRSRSRGPQSRFQPWQRSITVDVPDTAPDAALVTWRGRSRPMAVTCAAPRRDPMAQGPDTHESRPGRPRMDLQEGGHLMCPHRDSPGPKRCCGSRARHRVFLVRAPPRTTSSPLKAALAGRCRIRSSSSTSRTRLAGERARGCEDKATPDAAGLGTFGLARLEAEHQGEQRAQGYPARAVSIEVPSRLAPQPAHAGGQPLGSYLDAGREREAPDHWCPEAQLSPCVPVMA</sequence>
<comment type="caution">
    <text evidence="1">The sequence shown here is derived from an EMBL/GenBank/DDBJ whole genome shotgun (WGS) entry which is preliminary data.</text>
</comment>
<reference evidence="1" key="1">
    <citation type="submission" date="2024-12" db="EMBL/GenBank/DDBJ databases">
        <title>Comparative genomics and development of molecular markers within Purpureocillium lilacinum and among Purpureocillium species.</title>
        <authorList>
            <person name="Yeh Z.-Y."/>
            <person name="Ni N.-T."/>
            <person name="Lo P.-H."/>
            <person name="Mushyakhwo K."/>
            <person name="Lin C.-F."/>
            <person name="Nai Y.-S."/>
        </authorList>
    </citation>
    <scope>NUCLEOTIDE SEQUENCE</scope>
    <source>
        <strain evidence="1">NCHU-NPUST-175</strain>
    </source>
</reference>
<dbReference type="EMBL" id="JBGNUJ010000002">
    <property type="protein sequence ID" value="KAL3963900.1"/>
    <property type="molecule type" value="Genomic_DNA"/>
</dbReference>
<name>A0ACC4E5G9_PURLI</name>